<dbReference type="Proteomes" id="UP000219522">
    <property type="component" value="Unassembled WGS sequence"/>
</dbReference>
<name>A0A7Z7N741_9BURK</name>
<dbReference type="RefSeq" id="WP_062640943.1">
    <property type="nucleotide sequence ID" value="NZ_FCOG02000094.1"/>
</dbReference>
<dbReference type="Pfam" id="PF02515">
    <property type="entry name" value="CoA_transf_3"/>
    <property type="match status" value="1"/>
</dbReference>
<dbReference type="AlphaFoldDB" id="A0A7Z7N741"/>
<evidence type="ECO:0000313" key="1">
    <source>
        <dbReference type="EMBL" id="SOE91431.1"/>
    </source>
</evidence>
<keyword evidence="2" id="KW-1185">Reference proteome</keyword>
<dbReference type="InterPro" id="IPR050509">
    <property type="entry name" value="CoA-transferase_III"/>
</dbReference>
<dbReference type="PANTHER" id="PTHR48228:SF5">
    <property type="entry name" value="ALPHA-METHYLACYL-COA RACEMASE"/>
    <property type="match status" value="1"/>
</dbReference>
<gene>
    <name evidence="1" type="ORF">SAMN05446927_8355</name>
</gene>
<proteinExistence type="predicted"/>
<accession>A0A7Z7N741</accession>
<dbReference type="SUPFAM" id="SSF89796">
    <property type="entry name" value="CoA-transferase family III (CaiB/BaiF)"/>
    <property type="match status" value="1"/>
</dbReference>
<dbReference type="EMBL" id="OCSU01000004">
    <property type="protein sequence ID" value="SOE91431.1"/>
    <property type="molecule type" value="Genomic_DNA"/>
</dbReference>
<dbReference type="OrthoDB" id="8523055at2"/>
<evidence type="ECO:0000313" key="2">
    <source>
        <dbReference type="Proteomes" id="UP000219522"/>
    </source>
</evidence>
<dbReference type="Gene3D" id="3.40.50.10540">
    <property type="entry name" value="Crotonobetainyl-coa:carnitine coa-transferase, domain 1"/>
    <property type="match status" value="1"/>
</dbReference>
<dbReference type="InterPro" id="IPR003673">
    <property type="entry name" value="CoA-Trfase_fam_III"/>
</dbReference>
<keyword evidence="1" id="KW-0808">Transferase</keyword>
<dbReference type="PANTHER" id="PTHR48228">
    <property type="entry name" value="SUCCINYL-COA--D-CITRAMALATE COA-TRANSFERASE"/>
    <property type="match status" value="1"/>
</dbReference>
<reference evidence="1 2" key="1">
    <citation type="submission" date="2017-09" db="EMBL/GenBank/DDBJ databases">
        <authorList>
            <person name="Varghese N."/>
            <person name="Submissions S."/>
        </authorList>
    </citation>
    <scope>NUCLEOTIDE SEQUENCE [LARGE SCALE GENOMIC DNA]</scope>
    <source>
        <strain evidence="1 2">OK806</strain>
    </source>
</reference>
<comment type="caution">
    <text evidence="1">The sequence shown here is derived from an EMBL/GenBank/DDBJ whole genome shotgun (WGS) entry which is preliminary data.</text>
</comment>
<protein>
    <submittedName>
        <fullName evidence="1">Crotonobetainyl-CoA:carnitine CoA-transferase CaiB</fullName>
    </submittedName>
</protein>
<dbReference type="InterPro" id="IPR023606">
    <property type="entry name" value="CoA-Trfase_III_dom_1_sf"/>
</dbReference>
<sequence>MSHQPLSGLKVLDFSTLLPGPLCTLLLAEAGADVLKVEKLEGGDDMRSYTPRSGDDSVNFGLLNRGKRSIAIDLKSDEGRKSILSLAAEADVLVEQFRPGVMNRLGLGFEALAQLNPRLIYCSITGYGQSGPKSNRAAHDLNYIAESGLLGLTRGSDGAPVLPPVLVADIAGGAYPGVMNILLALRQRDADGQGRHLDVSMSDNLFTFAYWGLAQGLTGNGWPRPAGELVTGGTARYQIYCAADGQYLAAAPLENKFWRNFVIELGLPELSTAEGIGDEIKEKIASVIRQKPAAFWLEKFAGVDTCVARVVDLEEAMADPHFQQRGILSDKVRLSGGASISALPVPVDRQFRAMHEVIDAPGLGANTASFLEPERRGDQ</sequence>
<dbReference type="InterPro" id="IPR044855">
    <property type="entry name" value="CoA-Trfase_III_dom3_sf"/>
</dbReference>
<organism evidence="1 2">
    <name type="scientific">Caballeronia arationis</name>
    <dbReference type="NCBI Taxonomy" id="1777142"/>
    <lineage>
        <taxon>Bacteria</taxon>
        <taxon>Pseudomonadati</taxon>
        <taxon>Pseudomonadota</taxon>
        <taxon>Betaproteobacteria</taxon>
        <taxon>Burkholderiales</taxon>
        <taxon>Burkholderiaceae</taxon>
        <taxon>Caballeronia</taxon>
    </lineage>
</organism>
<dbReference type="GO" id="GO:0016740">
    <property type="term" value="F:transferase activity"/>
    <property type="evidence" value="ECO:0007669"/>
    <property type="project" value="UniProtKB-KW"/>
</dbReference>
<dbReference type="Gene3D" id="3.30.1540.10">
    <property type="entry name" value="formyl-coa transferase, domain 3"/>
    <property type="match status" value="1"/>
</dbReference>